<dbReference type="Proteomes" id="UP000245768">
    <property type="component" value="Unassembled WGS sequence"/>
</dbReference>
<organism evidence="2 3">
    <name type="scientific">Acaromyces ingoldii</name>
    <dbReference type="NCBI Taxonomy" id="215250"/>
    <lineage>
        <taxon>Eukaryota</taxon>
        <taxon>Fungi</taxon>
        <taxon>Dikarya</taxon>
        <taxon>Basidiomycota</taxon>
        <taxon>Ustilaginomycotina</taxon>
        <taxon>Exobasidiomycetes</taxon>
        <taxon>Exobasidiales</taxon>
        <taxon>Cryptobasidiaceae</taxon>
        <taxon>Acaromyces</taxon>
    </lineage>
</organism>
<protein>
    <submittedName>
        <fullName evidence="2">Uncharacterized protein</fullName>
    </submittedName>
</protein>
<dbReference type="OrthoDB" id="2549886at2759"/>
<dbReference type="AlphaFoldDB" id="A0A316YLT0"/>
<reference evidence="2 3" key="1">
    <citation type="journal article" date="2018" name="Mol. Biol. Evol.">
        <title>Broad Genomic Sampling Reveals a Smut Pathogenic Ancestry of the Fungal Clade Ustilaginomycotina.</title>
        <authorList>
            <person name="Kijpornyongpan T."/>
            <person name="Mondo S.J."/>
            <person name="Barry K."/>
            <person name="Sandor L."/>
            <person name="Lee J."/>
            <person name="Lipzen A."/>
            <person name="Pangilinan J."/>
            <person name="LaButti K."/>
            <person name="Hainaut M."/>
            <person name="Henrissat B."/>
            <person name="Grigoriev I.V."/>
            <person name="Spatafora J.W."/>
            <person name="Aime M.C."/>
        </authorList>
    </citation>
    <scope>NUCLEOTIDE SEQUENCE [LARGE SCALE GENOMIC DNA]</scope>
    <source>
        <strain evidence="2 3">MCA 4198</strain>
    </source>
</reference>
<name>A0A316YLT0_9BASI</name>
<dbReference type="GeneID" id="37039808"/>
<dbReference type="EMBL" id="KZ819636">
    <property type="protein sequence ID" value="PWN90510.1"/>
    <property type="molecule type" value="Genomic_DNA"/>
</dbReference>
<evidence type="ECO:0000313" key="3">
    <source>
        <dbReference type="Proteomes" id="UP000245768"/>
    </source>
</evidence>
<feature type="compositionally biased region" description="Basic and acidic residues" evidence="1">
    <location>
        <begin position="95"/>
        <end position="109"/>
    </location>
</feature>
<keyword evidence="3" id="KW-1185">Reference proteome</keyword>
<evidence type="ECO:0000313" key="2">
    <source>
        <dbReference type="EMBL" id="PWN90510.1"/>
    </source>
</evidence>
<sequence>MLAYFDDGADFASMYVSGDPQHASGLRRAGGLAGTPEFGVERRSAGYDASGSWIGIDEWMLRCVELQYVVEFHYEWIRLASHLHAVGTGLEKEDEEKAQRDQEAMRDDPLDWDEAGAAPTPLPSQQPQAAHHHGGTISASSSSAEWMNMANSMTLSEAESFPQVLGFSHITDFFTLRSAGLSPREAARPLLATLIEELAGSDSGLTPESATRVDLLASDGETDHFGHPALFARSGAVDLVFGLGAAAGDNAPPNAIPAAAAALAAFGQAIYEDDEDDDDDDDDDDEDHRGEADGGPREAREEEGRGRRGASSRATLDVADLFGHVSYDARTLYKNESTREGGPSNGDAHPRRKLREAAMAQAMAQKAVSPLRPSLPTLGSLLANMRSVLAMCPRIRLLGLNGFLERAVGGERETVGLSELWVVSHFLPLFALPC</sequence>
<accession>A0A316YLT0</accession>
<gene>
    <name evidence="2" type="ORF">FA10DRAFT_114944</name>
</gene>
<feature type="compositionally biased region" description="Basic and acidic residues" evidence="1">
    <location>
        <begin position="287"/>
        <end position="306"/>
    </location>
</feature>
<dbReference type="RefSeq" id="XP_025377708.1">
    <property type="nucleotide sequence ID" value="XM_025517892.1"/>
</dbReference>
<evidence type="ECO:0000256" key="1">
    <source>
        <dbReference type="SAM" id="MobiDB-lite"/>
    </source>
</evidence>
<dbReference type="InParanoid" id="A0A316YLT0"/>
<feature type="region of interest" description="Disordered" evidence="1">
    <location>
        <begin position="90"/>
        <end position="142"/>
    </location>
</feature>
<feature type="compositionally biased region" description="Acidic residues" evidence="1">
    <location>
        <begin position="273"/>
        <end position="286"/>
    </location>
</feature>
<proteinExistence type="predicted"/>
<feature type="region of interest" description="Disordered" evidence="1">
    <location>
        <begin position="273"/>
        <end position="312"/>
    </location>
</feature>